<evidence type="ECO:0000313" key="6">
    <source>
        <dbReference type="Proteomes" id="UP000297288"/>
    </source>
</evidence>
<dbReference type="InterPro" id="IPR019752">
    <property type="entry name" value="Pyrv/ketoisovalerate_OxRed_cat"/>
</dbReference>
<dbReference type="PANTHER" id="PTHR42730:SF1">
    <property type="entry name" value="2-OXOGLUTARATE SYNTHASE SUBUNIT KORC"/>
    <property type="match status" value="1"/>
</dbReference>
<evidence type="ECO:0000313" key="3">
    <source>
        <dbReference type="EMBL" id="SDB97923.1"/>
    </source>
</evidence>
<dbReference type="Proteomes" id="UP000297288">
    <property type="component" value="Unassembled WGS sequence"/>
</dbReference>
<evidence type="ECO:0000256" key="1">
    <source>
        <dbReference type="ARBA" id="ARBA00023002"/>
    </source>
</evidence>
<evidence type="ECO:0000259" key="2">
    <source>
        <dbReference type="Pfam" id="PF01558"/>
    </source>
</evidence>
<dbReference type="InterPro" id="IPR011894">
    <property type="entry name" value="PorC_KorC"/>
</dbReference>
<dbReference type="EMBL" id="SRME01000001">
    <property type="protein sequence ID" value="TGG88979.1"/>
    <property type="molecule type" value="Genomic_DNA"/>
</dbReference>
<dbReference type="STRING" id="28234.SAMN04488588_0125"/>
<name>A0A1G6HUU7_9BACT</name>
<evidence type="ECO:0000313" key="4">
    <source>
        <dbReference type="EMBL" id="TGG88979.1"/>
    </source>
</evidence>
<dbReference type="GO" id="GO:0016625">
    <property type="term" value="F:oxidoreductase activity, acting on the aldehyde or oxo group of donors, iron-sulfur protein as acceptor"/>
    <property type="evidence" value="ECO:0007669"/>
    <property type="project" value="InterPro"/>
</dbReference>
<reference evidence="3 5" key="1">
    <citation type="submission" date="2016-10" db="EMBL/GenBank/DDBJ databases">
        <authorList>
            <person name="de Groot N.N."/>
        </authorList>
    </citation>
    <scope>NUCLEOTIDE SEQUENCE [LARGE SCALE GENOMIC DNA]</scope>
    <source>
        <strain evidence="3 5">WG14</strain>
    </source>
</reference>
<sequence>MSMHNSIIAGFGGQGVMLFGQILSYSAMIDSKYTTWLPSYGPEMRGGTANCTVVVSDEYIASPVVDKPNEVVAFNIPSMTKFEQEMEEGGLLIINSSVIDREPKRTDIKTIKVPANEMADKLGNTKIQNMIMLGAYLGATNAVSLDAVKKALEKKLTGKKAALIDINMKAIKEGMSIATK</sequence>
<keyword evidence="5" id="KW-1185">Reference proteome</keyword>
<dbReference type="Proteomes" id="UP000199322">
    <property type="component" value="Unassembled WGS sequence"/>
</dbReference>
<dbReference type="NCBIfam" id="TIGR02175">
    <property type="entry name" value="PorC_KorC"/>
    <property type="match status" value="1"/>
</dbReference>
<dbReference type="AlphaFoldDB" id="A0A1G6HUU7"/>
<evidence type="ECO:0000313" key="5">
    <source>
        <dbReference type="Proteomes" id="UP000199322"/>
    </source>
</evidence>
<dbReference type="PANTHER" id="PTHR42730">
    <property type="entry name" value="2-OXOGLUTARATE SYNTHASE SUBUNIT KORC"/>
    <property type="match status" value="1"/>
</dbReference>
<proteinExistence type="predicted"/>
<gene>
    <name evidence="4" type="ORF">E4650_01925</name>
    <name evidence="3" type="ORF">SAMN04488588_0125</name>
</gene>
<dbReference type="EMBL" id="FMYV01000001">
    <property type="protein sequence ID" value="SDB97923.1"/>
    <property type="molecule type" value="Genomic_DNA"/>
</dbReference>
<dbReference type="OrthoDB" id="9789125at2"/>
<dbReference type="InterPro" id="IPR052554">
    <property type="entry name" value="2-oxoglutarate_synth_KorC"/>
</dbReference>
<reference evidence="4 6" key="2">
    <citation type="submission" date="2019-04" db="EMBL/GenBank/DDBJ databases">
        <title>Draft genome sequence data and analysis of a Fermenting Bacterium, Geotoga petraea strain HO-Geo1, isolated from heavy-oil petroleum reservoir in Russia.</title>
        <authorList>
            <person name="Grouzdev D.S."/>
            <person name="Semenova E.M."/>
            <person name="Sokolova D.S."/>
            <person name="Tourova T.P."/>
            <person name="Poltaraus A.B."/>
            <person name="Nazina T.N."/>
        </authorList>
    </citation>
    <scope>NUCLEOTIDE SEQUENCE [LARGE SCALE GENOMIC DNA]</scope>
    <source>
        <strain evidence="4 6">HO-Geo1</strain>
    </source>
</reference>
<accession>A0A1G6HUU7</accession>
<dbReference type="Gene3D" id="3.40.920.10">
    <property type="entry name" value="Pyruvate-ferredoxin oxidoreductase, PFOR, domain III"/>
    <property type="match status" value="1"/>
</dbReference>
<keyword evidence="1" id="KW-0560">Oxidoreductase</keyword>
<feature type="domain" description="Pyruvate/ketoisovalerate oxidoreductase catalytic" evidence="2">
    <location>
        <begin position="12"/>
        <end position="175"/>
    </location>
</feature>
<dbReference type="RefSeq" id="WP_091401866.1">
    <property type="nucleotide sequence ID" value="NZ_FMYV01000001.1"/>
</dbReference>
<dbReference type="SUPFAM" id="SSF53323">
    <property type="entry name" value="Pyruvate-ferredoxin oxidoreductase, PFOR, domain III"/>
    <property type="match status" value="1"/>
</dbReference>
<dbReference type="InterPro" id="IPR002869">
    <property type="entry name" value="Pyrv_flavodox_OxRed_cen"/>
</dbReference>
<protein>
    <submittedName>
        <fullName evidence="4">2-oxoacid:ferredoxin oxidoreductase subunit gamma</fullName>
    </submittedName>
    <submittedName>
        <fullName evidence="3">2-oxoglutarate ferredoxin oxidoreductase subunit gamma</fullName>
    </submittedName>
</protein>
<dbReference type="Pfam" id="PF01558">
    <property type="entry name" value="POR"/>
    <property type="match status" value="1"/>
</dbReference>
<organism evidence="3 5">
    <name type="scientific">Geotoga petraea</name>
    <dbReference type="NCBI Taxonomy" id="28234"/>
    <lineage>
        <taxon>Bacteria</taxon>
        <taxon>Thermotogati</taxon>
        <taxon>Thermotogota</taxon>
        <taxon>Thermotogae</taxon>
        <taxon>Petrotogales</taxon>
        <taxon>Petrotogaceae</taxon>
        <taxon>Geotoga</taxon>
    </lineage>
</organism>